<dbReference type="RefSeq" id="WP_004633873.1">
    <property type="nucleotide sequence ID" value="NZ_CP046314.1"/>
</dbReference>
<sequence>MKSIKKYILIITMALLTITLSACSKVTPEQALNKVAEASKNIKNTEFSVIVSTESTSGDKTRKIEAKITGAVINEPLAIYANTEIKSTRTTLLDMYIKDNVLYAKNDGREPWLKTSDSKFLSRFESYKQITNSEKAMEFYKKNAKDFKMTEENGNYVLTYSGNGDQFKDLMNSLIESSGGQLNAKAFNDIEFKNVNIKLVVSKDFNPVSNEVTMEIAKKNSSTPTSLKLVQSVTYSKINQVNSIDLPEATKNAKEIKKTS</sequence>
<keyword evidence="1" id="KW-0732">Signal</keyword>
<keyword evidence="3" id="KW-1185">Reference proteome</keyword>
<proteinExistence type="predicted"/>
<evidence type="ECO:0000313" key="2">
    <source>
        <dbReference type="EMBL" id="QGS09074.1"/>
    </source>
</evidence>
<dbReference type="InterPro" id="IPR046720">
    <property type="entry name" value="DUF6612"/>
</dbReference>
<dbReference type="Gene3D" id="2.50.20.20">
    <property type="match status" value="1"/>
</dbReference>
<feature type="signal peptide" evidence="1">
    <location>
        <begin position="1"/>
        <end position="24"/>
    </location>
</feature>
<evidence type="ECO:0000313" key="3">
    <source>
        <dbReference type="Proteomes" id="UP000425411"/>
    </source>
</evidence>
<dbReference type="Proteomes" id="UP000425411">
    <property type="component" value="Chromosome"/>
</dbReference>
<name>A0AAP9KT31_9BACL</name>
<accession>A0AAP9KT31</accession>
<feature type="chain" id="PRO_5042958879" description="Lipoprotein" evidence="1">
    <location>
        <begin position="25"/>
        <end position="260"/>
    </location>
</feature>
<dbReference type="PROSITE" id="PS51257">
    <property type="entry name" value="PROKAR_LIPOPROTEIN"/>
    <property type="match status" value="1"/>
</dbReference>
<gene>
    <name evidence="2" type="ORF">FOC49_03905</name>
</gene>
<protein>
    <recommendedName>
        <fullName evidence="4">Lipoprotein</fullName>
    </recommendedName>
</protein>
<dbReference type="AlphaFoldDB" id="A0AAP9KT31"/>
<dbReference type="Pfam" id="PF20316">
    <property type="entry name" value="DUF6612"/>
    <property type="match status" value="1"/>
</dbReference>
<reference evidence="2 3" key="1">
    <citation type="submission" date="2019-11" db="EMBL/GenBank/DDBJ databases">
        <title>FDA dAtabase for Regulatory Grade micrObial Sequences (FDA-ARGOS): Supporting development and validation of Infectious Disease Dx tests.</title>
        <authorList>
            <person name="Turner S."/>
            <person name="Byrd R."/>
            <person name="Tallon L."/>
            <person name="Sadzewicz L."/>
            <person name="Vavikolanu K."/>
            <person name="Mehta A."/>
            <person name="Aluvathingal J."/>
            <person name="Nadendla S."/>
            <person name="Myers T."/>
            <person name="Yan Y."/>
            <person name="Sichtig H."/>
        </authorList>
    </citation>
    <scope>NUCLEOTIDE SEQUENCE [LARGE SCALE GENOMIC DNA]</scope>
    <source>
        <strain evidence="2 3">FDAARGOS_741</strain>
    </source>
</reference>
<dbReference type="EMBL" id="CP046314">
    <property type="protein sequence ID" value="QGS09074.1"/>
    <property type="molecule type" value="Genomic_DNA"/>
</dbReference>
<evidence type="ECO:0000256" key="1">
    <source>
        <dbReference type="SAM" id="SignalP"/>
    </source>
</evidence>
<evidence type="ECO:0008006" key="4">
    <source>
        <dbReference type="Google" id="ProtNLM"/>
    </source>
</evidence>
<organism evidence="2 3">
    <name type="scientific">Gemella morbillorum</name>
    <dbReference type="NCBI Taxonomy" id="29391"/>
    <lineage>
        <taxon>Bacteria</taxon>
        <taxon>Bacillati</taxon>
        <taxon>Bacillota</taxon>
        <taxon>Bacilli</taxon>
        <taxon>Bacillales</taxon>
        <taxon>Gemellaceae</taxon>
        <taxon>Gemella</taxon>
    </lineage>
</organism>